<gene>
    <name evidence="1" type="ORF">CALMAC_LOCUS10170</name>
</gene>
<dbReference type="OrthoDB" id="7480422at2759"/>
<keyword evidence="2" id="KW-1185">Reference proteome</keyword>
<protein>
    <submittedName>
        <fullName evidence="1">Uncharacterized protein</fullName>
    </submittedName>
</protein>
<dbReference type="EMBL" id="CAACVG010008188">
    <property type="protein sequence ID" value="VEN48865.1"/>
    <property type="molecule type" value="Genomic_DNA"/>
</dbReference>
<sequence length="124" mass="14548">MNTKCIYKAVRTRKTREALRAHLYQVEVLTPRTSLLQHSFFWRTSTLWNQLPGNLFPDGYNLQRFKSNSNTPKRRSRKRVLLIKLSNILFSPEFQRMTYRGSIANFPGTFDFTPSGAVHRKTVP</sequence>
<reference evidence="1 2" key="1">
    <citation type="submission" date="2019-01" db="EMBL/GenBank/DDBJ databases">
        <authorList>
            <person name="Sayadi A."/>
        </authorList>
    </citation>
    <scope>NUCLEOTIDE SEQUENCE [LARGE SCALE GENOMIC DNA]</scope>
</reference>
<name>A0A653CM84_CALMS</name>
<dbReference type="AlphaFoldDB" id="A0A653CM84"/>
<evidence type="ECO:0000313" key="1">
    <source>
        <dbReference type="EMBL" id="VEN48865.1"/>
    </source>
</evidence>
<organism evidence="1 2">
    <name type="scientific">Callosobruchus maculatus</name>
    <name type="common">Southern cowpea weevil</name>
    <name type="synonym">Pulse bruchid</name>
    <dbReference type="NCBI Taxonomy" id="64391"/>
    <lineage>
        <taxon>Eukaryota</taxon>
        <taxon>Metazoa</taxon>
        <taxon>Ecdysozoa</taxon>
        <taxon>Arthropoda</taxon>
        <taxon>Hexapoda</taxon>
        <taxon>Insecta</taxon>
        <taxon>Pterygota</taxon>
        <taxon>Neoptera</taxon>
        <taxon>Endopterygota</taxon>
        <taxon>Coleoptera</taxon>
        <taxon>Polyphaga</taxon>
        <taxon>Cucujiformia</taxon>
        <taxon>Chrysomeloidea</taxon>
        <taxon>Chrysomelidae</taxon>
        <taxon>Bruchinae</taxon>
        <taxon>Bruchini</taxon>
        <taxon>Callosobruchus</taxon>
    </lineage>
</organism>
<accession>A0A653CM84</accession>
<proteinExistence type="predicted"/>
<dbReference type="Proteomes" id="UP000410492">
    <property type="component" value="Unassembled WGS sequence"/>
</dbReference>
<evidence type="ECO:0000313" key="2">
    <source>
        <dbReference type="Proteomes" id="UP000410492"/>
    </source>
</evidence>